<evidence type="ECO:0000313" key="2">
    <source>
        <dbReference type="EMBL" id="KAF3338670.1"/>
    </source>
</evidence>
<protein>
    <submittedName>
        <fullName evidence="2">Uncharacterized protein</fullName>
    </submittedName>
</protein>
<proteinExistence type="predicted"/>
<dbReference type="EMBL" id="SWLB01000005">
    <property type="protein sequence ID" value="KAF3338670.1"/>
    <property type="molecule type" value="Genomic_DNA"/>
</dbReference>
<comment type="caution">
    <text evidence="2">The sequence shown here is derived from an EMBL/GenBank/DDBJ whole genome shotgun (WGS) entry which is preliminary data.</text>
</comment>
<feature type="region of interest" description="Disordered" evidence="1">
    <location>
        <begin position="90"/>
        <end position="111"/>
    </location>
</feature>
<gene>
    <name evidence="2" type="ORF">FCM35_KLT17507</name>
</gene>
<sequence length="111" mass="12355">MVKVDGAPLSPSPAPISPSGVNDGFQIEVGLYRLWFRDPRASRRVYSTRSGHMDKRIKAAASDYLPVELDIIPLRVWDPTDHQMVLYQSPNKEEAQMDPLAGDDGVPLHSL</sequence>
<name>A0A833VRG5_9POAL</name>
<reference evidence="2" key="1">
    <citation type="submission" date="2020-01" db="EMBL/GenBank/DDBJ databases">
        <title>Genome sequence of Kobresia littledalei, the first chromosome-level genome in the family Cyperaceae.</title>
        <authorList>
            <person name="Qu G."/>
        </authorList>
    </citation>
    <scope>NUCLEOTIDE SEQUENCE</scope>
    <source>
        <strain evidence="2">C.B.Clarke</strain>
        <tissue evidence="2">Leaf</tissue>
    </source>
</reference>
<dbReference type="AlphaFoldDB" id="A0A833VRG5"/>
<feature type="region of interest" description="Disordered" evidence="1">
    <location>
        <begin position="1"/>
        <end position="20"/>
    </location>
</feature>
<keyword evidence="3" id="KW-1185">Reference proteome</keyword>
<evidence type="ECO:0000313" key="3">
    <source>
        <dbReference type="Proteomes" id="UP000623129"/>
    </source>
</evidence>
<evidence type="ECO:0000256" key="1">
    <source>
        <dbReference type="SAM" id="MobiDB-lite"/>
    </source>
</evidence>
<accession>A0A833VRG5</accession>
<dbReference type="Proteomes" id="UP000623129">
    <property type="component" value="Unassembled WGS sequence"/>
</dbReference>
<organism evidence="2 3">
    <name type="scientific">Carex littledalei</name>
    <dbReference type="NCBI Taxonomy" id="544730"/>
    <lineage>
        <taxon>Eukaryota</taxon>
        <taxon>Viridiplantae</taxon>
        <taxon>Streptophyta</taxon>
        <taxon>Embryophyta</taxon>
        <taxon>Tracheophyta</taxon>
        <taxon>Spermatophyta</taxon>
        <taxon>Magnoliopsida</taxon>
        <taxon>Liliopsida</taxon>
        <taxon>Poales</taxon>
        <taxon>Cyperaceae</taxon>
        <taxon>Cyperoideae</taxon>
        <taxon>Cariceae</taxon>
        <taxon>Carex</taxon>
        <taxon>Carex subgen. Euthyceras</taxon>
    </lineage>
</organism>